<keyword evidence="1" id="KW-0677">Repeat</keyword>
<dbReference type="Pfam" id="PF00023">
    <property type="entry name" value="Ank"/>
    <property type="match status" value="1"/>
</dbReference>
<name>A0A7S2RYE3_9STRA</name>
<feature type="repeat" description="ANK" evidence="3">
    <location>
        <begin position="45"/>
        <end position="68"/>
    </location>
</feature>
<accession>A0A7S2RYE3</accession>
<dbReference type="PANTHER" id="PTHR24188:SF29">
    <property type="entry name" value="GH09064P"/>
    <property type="match status" value="1"/>
</dbReference>
<dbReference type="Gene3D" id="1.25.40.20">
    <property type="entry name" value="Ankyrin repeat-containing domain"/>
    <property type="match status" value="2"/>
</dbReference>
<dbReference type="EMBL" id="HBHK01013103">
    <property type="protein sequence ID" value="CAD9683886.1"/>
    <property type="molecule type" value="Transcribed_RNA"/>
</dbReference>
<gene>
    <name evidence="4" type="ORF">QSP1433_LOCUS8231</name>
</gene>
<evidence type="ECO:0000256" key="2">
    <source>
        <dbReference type="ARBA" id="ARBA00023043"/>
    </source>
</evidence>
<dbReference type="PROSITE" id="PS50088">
    <property type="entry name" value="ANK_REPEAT"/>
    <property type="match status" value="2"/>
</dbReference>
<sequence length="298" mass="32862">MVGTVQVANSPELLRLLRFDDGRQVYCDLLMQDGKFDVNNRQKLSGITSLMLACERGDVEVVALLLSHPDIDVNCQTQLGRTALMLAVMKGHYDVVKTLLGSKGINLNQRSALDGSTALIMATSRKDIRMVDLLLSCGDIDLNLSTSIGWTALMLGCYENMAPVVERLLREPQLDVHKKNKSGSDALMMASLRENSSIACMLLAHSSSLKLPCDCLPSRVGNQFQEEVVSRAIANLRLYRRIVLSREWGDKLSSDLLARIVGMAFGNEIILLGSGRSDFTAITRLLCLVPGYVYKKQI</sequence>
<evidence type="ECO:0000313" key="4">
    <source>
        <dbReference type="EMBL" id="CAD9683886.1"/>
    </source>
</evidence>
<keyword evidence="2 3" id="KW-0040">ANK repeat</keyword>
<evidence type="ECO:0008006" key="5">
    <source>
        <dbReference type="Google" id="ProtNLM"/>
    </source>
</evidence>
<feature type="repeat" description="ANK" evidence="3">
    <location>
        <begin position="79"/>
        <end position="112"/>
    </location>
</feature>
<proteinExistence type="predicted"/>
<evidence type="ECO:0000256" key="3">
    <source>
        <dbReference type="PROSITE-ProRule" id="PRU00023"/>
    </source>
</evidence>
<organism evidence="4">
    <name type="scientific">Mucochytrium quahogii</name>
    <dbReference type="NCBI Taxonomy" id="96639"/>
    <lineage>
        <taxon>Eukaryota</taxon>
        <taxon>Sar</taxon>
        <taxon>Stramenopiles</taxon>
        <taxon>Bigyra</taxon>
        <taxon>Labyrinthulomycetes</taxon>
        <taxon>Thraustochytrida</taxon>
        <taxon>Thraustochytriidae</taxon>
        <taxon>Mucochytrium</taxon>
    </lineage>
</organism>
<dbReference type="SMART" id="SM00248">
    <property type="entry name" value="ANK"/>
    <property type="match status" value="5"/>
</dbReference>
<dbReference type="PANTHER" id="PTHR24188">
    <property type="entry name" value="ANKYRIN REPEAT PROTEIN"/>
    <property type="match status" value="1"/>
</dbReference>
<dbReference type="PROSITE" id="PS50297">
    <property type="entry name" value="ANK_REP_REGION"/>
    <property type="match status" value="2"/>
</dbReference>
<dbReference type="Pfam" id="PF12796">
    <property type="entry name" value="Ank_2"/>
    <property type="match status" value="1"/>
</dbReference>
<dbReference type="SUPFAM" id="SSF48403">
    <property type="entry name" value="Ankyrin repeat"/>
    <property type="match status" value="1"/>
</dbReference>
<reference evidence="4" key="1">
    <citation type="submission" date="2021-01" db="EMBL/GenBank/DDBJ databases">
        <authorList>
            <person name="Corre E."/>
            <person name="Pelletier E."/>
            <person name="Niang G."/>
            <person name="Scheremetjew M."/>
            <person name="Finn R."/>
            <person name="Kale V."/>
            <person name="Holt S."/>
            <person name="Cochrane G."/>
            <person name="Meng A."/>
            <person name="Brown T."/>
            <person name="Cohen L."/>
        </authorList>
    </citation>
    <scope>NUCLEOTIDE SEQUENCE</scope>
    <source>
        <strain evidence="4">NY070348D</strain>
    </source>
</reference>
<dbReference type="InterPro" id="IPR036770">
    <property type="entry name" value="Ankyrin_rpt-contain_sf"/>
</dbReference>
<dbReference type="InterPro" id="IPR002110">
    <property type="entry name" value="Ankyrin_rpt"/>
</dbReference>
<evidence type="ECO:0000256" key="1">
    <source>
        <dbReference type="ARBA" id="ARBA00022737"/>
    </source>
</evidence>
<protein>
    <recommendedName>
        <fullName evidence="5">Ankyrin repeat protein</fullName>
    </recommendedName>
</protein>
<dbReference type="AlphaFoldDB" id="A0A7S2RYE3"/>